<gene>
    <name evidence="2" type="ORF">LPW39_09335</name>
</gene>
<dbReference type="Pfam" id="PF24697">
    <property type="entry name" value="DUF7661"/>
    <property type="match status" value="1"/>
</dbReference>
<evidence type="ECO:0000259" key="1">
    <source>
        <dbReference type="Pfam" id="PF24697"/>
    </source>
</evidence>
<evidence type="ECO:0000313" key="3">
    <source>
        <dbReference type="Proteomes" id="UP001199260"/>
    </source>
</evidence>
<protein>
    <recommendedName>
        <fullName evidence="1">DUF7661 domain-containing protein</fullName>
    </recommendedName>
</protein>
<accession>A0AAW4XUY9</accession>
<dbReference type="AlphaFoldDB" id="A0AAW4XUY9"/>
<sequence>MPRHRFNVFGRILDLEPCPSGWRCYAVGQDGKRAPVQLAVPADLPASDLGQYLYDIYHELATGSRGDVVEISAPGIRDADSPSRIP</sequence>
<dbReference type="RefSeq" id="WP_230773888.1">
    <property type="nucleotide sequence ID" value="NZ_JAJNCT010000009.1"/>
</dbReference>
<reference evidence="2 3" key="1">
    <citation type="submission" date="2021-11" db="EMBL/GenBank/DDBJ databases">
        <title>Genome sequence.</title>
        <authorList>
            <person name="Sun Q."/>
        </authorList>
    </citation>
    <scope>NUCLEOTIDE SEQUENCE [LARGE SCALE GENOMIC DNA]</scope>
    <source>
        <strain evidence="2 3">KCTC 12005</strain>
    </source>
</reference>
<feature type="domain" description="DUF7661" evidence="1">
    <location>
        <begin position="4"/>
        <end position="72"/>
    </location>
</feature>
<dbReference type="InterPro" id="IPR056078">
    <property type="entry name" value="DUF7661"/>
</dbReference>
<organism evidence="2 3">
    <name type="scientific">Comamonas koreensis</name>
    <dbReference type="NCBI Taxonomy" id="160825"/>
    <lineage>
        <taxon>Bacteria</taxon>
        <taxon>Pseudomonadati</taxon>
        <taxon>Pseudomonadota</taxon>
        <taxon>Betaproteobacteria</taxon>
        <taxon>Burkholderiales</taxon>
        <taxon>Comamonadaceae</taxon>
        <taxon>Comamonas</taxon>
    </lineage>
</organism>
<dbReference type="EMBL" id="JAJNCT010000009">
    <property type="protein sequence ID" value="MCD2165335.1"/>
    <property type="molecule type" value="Genomic_DNA"/>
</dbReference>
<dbReference type="Proteomes" id="UP001199260">
    <property type="component" value="Unassembled WGS sequence"/>
</dbReference>
<keyword evidence="3" id="KW-1185">Reference proteome</keyword>
<proteinExistence type="predicted"/>
<name>A0AAW4XUY9_9BURK</name>
<comment type="caution">
    <text evidence="2">The sequence shown here is derived from an EMBL/GenBank/DDBJ whole genome shotgun (WGS) entry which is preliminary data.</text>
</comment>
<evidence type="ECO:0000313" key="2">
    <source>
        <dbReference type="EMBL" id="MCD2165335.1"/>
    </source>
</evidence>